<accession>A0A290HFP9</accession>
<name>A0A290HFP9_9BACT</name>
<reference evidence="3" key="1">
    <citation type="submission" date="2017-09" db="EMBL/GenBank/DDBJ databases">
        <title>The complete genome of Sulfurospirillum sp. JPD-1.</title>
        <authorList>
            <person name="Goris T."/>
        </authorList>
    </citation>
    <scope>NUCLEOTIDE SEQUENCE [LARGE SCALE GENOMIC DNA]</scope>
    <source>
        <strain evidence="3">JPD-1</strain>
    </source>
</reference>
<dbReference type="EMBL" id="CP023275">
    <property type="protein sequence ID" value="ATB70372.1"/>
    <property type="molecule type" value="Genomic_DNA"/>
</dbReference>
<evidence type="ECO:0000313" key="3">
    <source>
        <dbReference type="Proteomes" id="UP000217349"/>
    </source>
</evidence>
<keyword evidence="1" id="KW-0732">Signal</keyword>
<evidence type="ECO:0000313" key="2">
    <source>
        <dbReference type="EMBL" id="ATB70372.1"/>
    </source>
</evidence>
<feature type="chain" id="PRO_5012154454" evidence="1">
    <location>
        <begin position="22"/>
        <end position="137"/>
    </location>
</feature>
<dbReference type="AlphaFoldDB" id="A0A290HFP9"/>
<dbReference type="Proteomes" id="UP000217349">
    <property type="component" value="Chromosome"/>
</dbReference>
<dbReference type="RefSeq" id="WP_096047256.1">
    <property type="nucleotide sequence ID" value="NZ_CP023275.1"/>
</dbReference>
<evidence type="ECO:0000256" key="1">
    <source>
        <dbReference type="SAM" id="SignalP"/>
    </source>
</evidence>
<feature type="signal peptide" evidence="1">
    <location>
        <begin position="1"/>
        <end position="21"/>
    </location>
</feature>
<sequence>MKRFQITMILASLSLVYSLNAAEEIEKMNAVVMLNMENGLANIQKGFLYNNMKLVQDGIDQVEKENSTYDNRNAIKAFLPEGKKQMENLAFISSKRIENAAKEMKYYLSVQQPRKAFSAFSDIVNACTDCHTLVRGW</sequence>
<proteinExistence type="predicted"/>
<dbReference type="KEGG" id="sulj:SJPD1_2275"/>
<dbReference type="OrthoDB" id="5339566at2"/>
<gene>
    <name evidence="2" type="ORF">SJPD1_2275</name>
</gene>
<protein>
    <submittedName>
        <fullName evidence="2">Periplasmic cytochrome c</fullName>
    </submittedName>
</protein>
<organism evidence="2 3">
    <name type="scientific">Sulfurospirillum diekertiae</name>
    <dbReference type="NCBI Taxonomy" id="1854492"/>
    <lineage>
        <taxon>Bacteria</taxon>
        <taxon>Pseudomonadati</taxon>
        <taxon>Campylobacterota</taxon>
        <taxon>Epsilonproteobacteria</taxon>
        <taxon>Campylobacterales</taxon>
        <taxon>Sulfurospirillaceae</taxon>
        <taxon>Sulfurospirillum</taxon>
    </lineage>
</organism>